<feature type="compositionally biased region" description="Polar residues" evidence="1">
    <location>
        <begin position="185"/>
        <end position="194"/>
    </location>
</feature>
<reference evidence="3" key="1">
    <citation type="submission" date="2022-10" db="EMBL/GenBank/DDBJ databases">
        <title>Genome assembly of Pristionchus species.</title>
        <authorList>
            <person name="Yoshida K."/>
            <person name="Sommer R.J."/>
        </authorList>
    </citation>
    <scope>NUCLEOTIDE SEQUENCE [LARGE SCALE GENOMIC DNA]</scope>
    <source>
        <strain evidence="3">RS5460</strain>
    </source>
</reference>
<sequence length="387" mass="43967">MTQVESPLSIIKGWQNKSLEFNTQSKDRLLPLMTKTFETMSDLLSGEFDREDVLLALLNLDSQRANTMRFESKNTDAIRTLVFGLIQSLQLILLDLTEKGSSSEIPSKCSTMDECTQTEVNDEDSSGTSYFPLPSSSADSDCNQVPPFTILIPKEENIETINFNYNEANNFQINDYAQFKDEEPTTSSMVNRANDSYEDEDLNEEMTLDEEDQAEEEGMDQEWNINDQTVAKTSKERISSKKMMCPELGCNFFSYYAKKLISHLRVKHDTTLKLANATLKCECGHLCLSSLHGERCRLANFEVIRTGGGPVRRLSDVKMITVRCFVGKCEKYSKSPDIYCKHLERAHSTSLIKEGYFLLCECGGRITSVKVARKHECQLARFSLRKL</sequence>
<evidence type="ECO:0000313" key="3">
    <source>
        <dbReference type="Proteomes" id="UP001328107"/>
    </source>
</evidence>
<comment type="caution">
    <text evidence="2">The sequence shown here is derived from an EMBL/GenBank/DDBJ whole genome shotgun (WGS) entry which is preliminary data.</text>
</comment>
<evidence type="ECO:0000256" key="1">
    <source>
        <dbReference type="SAM" id="MobiDB-lite"/>
    </source>
</evidence>
<proteinExistence type="predicted"/>
<protein>
    <submittedName>
        <fullName evidence="2">Uncharacterized protein</fullName>
    </submittedName>
</protein>
<evidence type="ECO:0000313" key="2">
    <source>
        <dbReference type="EMBL" id="GMR37667.1"/>
    </source>
</evidence>
<dbReference type="Proteomes" id="UP001328107">
    <property type="component" value="Unassembled WGS sequence"/>
</dbReference>
<gene>
    <name evidence="2" type="ORF">PMAYCL1PPCAC_07862</name>
</gene>
<feature type="region of interest" description="Disordered" evidence="1">
    <location>
        <begin position="183"/>
        <end position="204"/>
    </location>
</feature>
<accession>A0AAN5CC04</accession>
<organism evidence="2 3">
    <name type="scientific">Pristionchus mayeri</name>
    <dbReference type="NCBI Taxonomy" id="1317129"/>
    <lineage>
        <taxon>Eukaryota</taxon>
        <taxon>Metazoa</taxon>
        <taxon>Ecdysozoa</taxon>
        <taxon>Nematoda</taxon>
        <taxon>Chromadorea</taxon>
        <taxon>Rhabditida</taxon>
        <taxon>Rhabditina</taxon>
        <taxon>Diplogasteromorpha</taxon>
        <taxon>Diplogasteroidea</taxon>
        <taxon>Neodiplogasteridae</taxon>
        <taxon>Pristionchus</taxon>
    </lineage>
</organism>
<feature type="region of interest" description="Disordered" evidence="1">
    <location>
        <begin position="119"/>
        <end position="142"/>
    </location>
</feature>
<feature type="compositionally biased region" description="Polar residues" evidence="1">
    <location>
        <begin position="126"/>
        <end position="142"/>
    </location>
</feature>
<dbReference type="EMBL" id="BTRK01000002">
    <property type="protein sequence ID" value="GMR37667.1"/>
    <property type="molecule type" value="Genomic_DNA"/>
</dbReference>
<keyword evidence="3" id="KW-1185">Reference proteome</keyword>
<dbReference type="AlphaFoldDB" id="A0AAN5CC04"/>
<name>A0AAN5CC04_9BILA</name>